<protein>
    <recommendedName>
        <fullName evidence="7">SUN domain-containing protein</fullName>
    </recommendedName>
</protein>
<dbReference type="KEGG" id="cput:CONPUDRAFT_75426"/>
<evidence type="ECO:0000256" key="3">
    <source>
        <dbReference type="ARBA" id="ARBA00022989"/>
    </source>
</evidence>
<feature type="region of interest" description="Disordered" evidence="5">
    <location>
        <begin position="969"/>
        <end position="1067"/>
    </location>
</feature>
<dbReference type="Proteomes" id="UP000053558">
    <property type="component" value="Unassembled WGS sequence"/>
</dbReference>
<proteinExistence type="predicted"/>
<accession>A0A5M3MEC1</accession>
<dbReference type="PANTHER" id="PTHR12911">
    <property type="entry name" value="SAD1/UNC-84-LIKE PROTEIN-RELATED"/>
    <property type="match status" value="1"/>
</dbReference>
<dbReference type="InterPro" id="IPR045119">
    <property type="entry name" value="SUN1-5"/>
</dbReference>
<dbReference type="OrthoDB" id="3271141at2759"/>
<evidence type="ECO:0000256" key="2">
    <source>
        <dbReference type="ARBA" id="ARBA00022692"/>
    </source>
</evidence>
<evidence type="ECO:0000256" key="6">
    <source>
        <dbReference type="SAM" id="Phobius"/>
    </source>
</evidence>
<dbReference type="GO" id="GO:0043495">
    <property type="term" value="F:protein-membrane adaptor activity"/>
    <property type="evidence" value="ECO:0007669"/>
    <property type="project" value="TreeGrafter"/>
</dbReference>
<organism evidence="8 9">
    <name type="scientific">Coniophora puteana (strain RWD-64-598)</name>
    <name type="common">Brown rot fungus</name>
    <dbReference type="NCBI Taxonomy" id="741705"/>
    <lineage>
        <taxon>Eukaryota</taxon>
        <taxon>Fungi</taxon>
        <taxon>Dikarya</taxon>
        <taxon>Basidiomycota</taxon>
        <taxon>Agaricomycotina</taxon>
        <taxon>Agaricomycetes</taxon>
        <taxon>Agaricomycetidae</taxon>
        <taxon>Boletales</taxon>
        <taxon>Coniophorineae</taxon>
        <taxon>Coniophoraceae</taxon>
        <taxon>Coniophora</taxon>
    </lineage>
</organism>
<feature type="transmembrane region" description="Helical" evidence="6">
    <location>
        <begin position="66"/>
        <end position="92"/>
    </location>
</feature>
<evidence type="ECO:0000256" key="5">
    <source>
        <dbReference type="SAM" id="MobiDB-lite"/>
    </source>
</evidence>
<evidence type="ECO:0000313" key="8">
    <source>
        <dbReference type="EMBL" id="EIW77572.1"/>
    </source>
</evidence>
<evidence type="ECO:0000256" key="1">
    <source>
        <dbReference type="ARBA" id="ARBA00004370"/>
    </source>
</evidence>
<comment type="caution">
    <text evidence="8">The sequence shown here is derived from an EMBL/GenBank/DDBJ whole genome shotgun (WGS) entry which is preliminary data.</text>
</comment>
<keyword evidence="4 6" id="KW-0472">Membrane</keyword>
<keyword evidence="2 6" id="KW-0812">Transmembrane</keyword>
<evidence type="ECO:0000259" key="7">
    <source>
        <dbReference type="PROSITE" id="PS51469"/>
    </source>
</evidence>
<dbReference type="GeneID" id="19209349"/>
<gene>
    <name evidence="8" type="ORF">CONPUDRAFT_75426</name>
</gene>
<evidence type="ECO:0000313" key="9">
    <source>
        <dbReference type="Proteomes" id="UP000053558"/>
    </source>
</evidence>
<name>A0A5M3MEC1_CONPW</name>
<feature type="domain" description="SUN" evidence="7">
    <location>
        <begin position="175"/>
        <end position="372"/>
    </location>
</feature>
<feature type="compositionally biased region" description="Polar residues" evidence="5">
    <location>
        <begin position="777"/>
        <end position="786"/>
    </location>
</feature>
<feature type="region of interest" description="Disordered" evidence="5">
    <location>
        <begin position="763"/>
        <end position="786"/>
    </location>
</feature>
<evidence type="ECO:0000256" key="4">
    <source>
        <dbReference type="ARBA" id="ARBA00023136"/>
    </source>
</evidence>
<keyword evidence="9" id="KW-1185">Reference proteome</keyword>
<comment type="subcellular location">
    <subcellularLocation>
        <location evidence="1">Membrane</location>
    </subcellularLocation>
</comment>
<dbReference type="InterPro" id="IPR012919">
    <property type="entry name" value="SUN_dom"/>
</dbReference>
<dbReference type="Pfam" id="PF07738">
    <property type="entry name" value="Sad1_UNC"/>
    <property type="match status" value="1"/>
</dbReference>
<dbReference type="EMBL" id="JH711583">
    <property type="protein sequence ID" value="EIW77572.1"/>
    <property type="molecule type" value="Genomic_DNA"/>
</dbReference>
<dbReference type="Gene3D" id="2.60.120.260">
    <property type="entry name" value="Galactose-binding domain-like"/>
    <property type="match status" value="1"/>
</dbReference>
<dbReference type="PANTHER" id="PTHR12911:SF8">
    <property type="entry name" value="KLAROID PROTEIN-RELATED"/>
    <property type="match status" value="1"/>
</dbReference>
<feature type="region of interest" description="Disordered" evidence="5">
    <location>
        <begin position="451"/>
        <end position="474"/>
    </location>
</feature>
<dbReference type="RefSeq" id="XP_007771850.1">
    <property type="nucleotide sequence ID" value="XM_007773660.1"/>
</dbReference>
<keyword evidence="3 6" id="KW-1133">Transmembrane helix</keyword>
<dbReference type="PROSITE" id="PS51469">
    <property type="entry name" value="SUN"/>
    <property type="match status" value="1"/>
</dbReference>
<sequence>MATSSSRRSRYTMDRFAIHGPFPGKKNSTSTDSVRTISVSRIKDLDVARSADAEIPKQIIRKGMLYLLRATLTVVLHRLTLVAVALVFSILLAGSRECGLPGLPASGASRRELPSNMIWEHRLERRLQQLEDRFLANEESLAVALSQQAAAMESAMNRHSKDILGQTDYALRGRGGDVVPELTSPTRSLPDHTWFSQWIHHAIGWDIRYNHINPPTVAIDGDISVGNCWSFEGSQGQIGLLLAETLHVKAISIDNPPSDLLTDAEITRAPKDIVIWGLISEDDLPLLDSSLTLCSENCFSAHAGQRHTFVQISKFKYDTAHYEHVQTFYVPEYVTSLGITFRTVVVLEEVRFTEPMFVYQPLGWWSNKLRPVSFAIGLVTGWRDYKHTRDENAQTDDTVLPFSLNELETRGLAPWAVATNNEQAAMEVVPDNDEAAMEAVTYNANLVPAQGSYPDPQTEDMPVTAQGPGSSPHQQRYAMPLILYDRTSQRDLLADQAVSLEASQDHLYPSGRQAASTIPVNHDLPADTNLAPVQGSLPDQQRHVTPLILYDSTSQRDLLAGQAMPLEASQNHLCPSGSQPVLTTPGTSAVISKQVDDQKDQNHGLIAKQLATKSSDVLRDTSRARQMSPSPFAHIESVSSGISSESDSAAHIEKELAMSPSPFAHIESVSSDISSESDSAAHIEKELAEASVSSKDMTDYNYQQTEYDYLRPLADPNSICSPSQAMQVRNDDDVAMTEVMDHRMGHLLIRPVSSKVHNGDQVQVEGKGKAPIRGTGPSASKAQYTDQNVREHTNQRLAHNEPETQMDSFNMEEALKHLASSPQDIASHEDLALLFSYVRKYESVLTEPEQGPVSGNPTAGQRPLHGRDFPPFKGDIALLISCLLSNLNHLKKQATRAEKTSHNNDVPGGFSSSSVHIITEELAKTSINVESGPRQASSEKLISNSLTPANQLSSNEVICEQMSVDKGSATGGGTIQSPTSAVDDYLTNPGSAKRPATRSQTSANGGPPTTATTAAHISGEPRRTPAARGPSINPVTPAVPKASDHNLAKSPAVPAQGPYKTQKVHRKQSKLIIQDQIRKYALKLLGRADITSPFPKGVPRKEDITLFRVQKHVGPTVEDFRLDIHGFPLSPWNRQAIKIFAEDFTKNHDFKDTRAVEKMFGTHTVALRTQFAAINAGSISITRQKRNDDAATKAMLSRKRSFQKVWEHMPLCAMSEDELDGTSSPPRYVITNPIWRSEQVTHWLRTLDLAYLSTRFNENGRAGKGAFPHLRVPSTRVASESTAPKGLPKNWYAESYLQTLTSGEQKALEMYEPILLPLSKAVLSYAERYRGIKGRTDRLPPQVGQK</sequence>
<dbReference type="GO" id="GO:0034993">
    <property type="term" value="C:meiotic nuclear membrane microtubule tethering complex"/>
    <property type="evidence" value="ECO:0007669"/>
    <property type="project" value="TreeGrafter"/>
</dbReference>
<reference evidence="9" key="1">
    <citation type="journal article" date="2012" name="Science">
        <title>The Paleozoic origin of enzymatic lignin decomposition reconstructed from 31 fungal genomes.</title>
        <authorList>
            <person name="Floudas D."/>
            <person name="Binder M."/>
            <person name="Riley R."/>
            <person name="Barry K."/>
            <person name="Blanchette R.A."/>
            <person name="Henrissat B."/>
            <person name="Martinez A.T."/>
            <person name="Otillar R."/>
            <person name="Spatafora J.W."/>
            <person name="Yadav J.S."/>
            <person name="Aerts A."/>
            <person name="Benoit I."/>
            <person name="Boyd A."/>
            <person name="Carlson A."/>
            <person name="Copeland A."/>
            <person name="Coutinho P.M."/>
            <person name="de Vries R.P."/>
            <person name="Ferreira P."/>
            <person name="Findley K."/>
            <person name="Foster B."/>
            <person name="Gaskell J."/>
            <person name="Glotzer D."/>
            <person name="Gorecki P."/>
            <person name="Heitman J."/>
            <person name="Hesse C."/>
            <person name="Hori C."/>
            <person name="Igarashi K."/>
            <person name="Jurgens J.A."/>
            <person name="Kallen N."/>
            <person name="Kersten P."/>
            <person name="Kohler A."/>
            <person name="Kuees U."/>
            <person name="Kumar T.K.A."/>
            <person name="Kuo A."/>
            <person name="LaButti K."/>
            <person name="Larrondo L.F."/>
            <person name="Lindquist E."/>
            <person name="Ling A."/>
            <person name="Lombard V."/>
            <person name="Lucas S."/>
            <person name="Lundell T."/>
            <person name="Martin R."/>
            <person name="McLaughlin D.J."/>
            <person name="Morgenstern I."/>
            <person name="Morin E."/>
            <person name="Murat C."/>
            <person name="Nagy L.G."/>
            <person name="Nolan M."/>
            <person name="Ohm R.A."/>
            <person name="Patyshakuliyeva A."/>
            <person name="Rokas A."/>
            <person name="Ruiz-Duenas F.J."/>
            <person name="Sabat G."/>
            <person name="Salamov A."/>
            <person name="Samejima M."/>
            <person name="Schmutz J."/>
            <person name="Slot J.C."/>
            <person name="St John F."/>
            <person name="Stenlid J."/>
            <person name="Sun H."/>
            <person name="Sun S."/>
            <person name="Syed K."/>
            <person name="Tsang A."/>
            <person name="Wiebenga A."/>
            <person name="Young D."/>
            <person name="Pisabarro A."/>
            <person name="Eastwood D.C."/>
            <person name="Martin F."/>
            <person name="Cullen D."/>
            <person name="Grigoriev I.V."/>
            <person name="Hibbett D.S."/>
        </authorList>
    </citation>
    <scope>NUCLEOTIDE SEQUENCE [LARGE SCALE GENOMIC DNA]</scope>
    <source>
        <strain evidence="9">RWD-64-598 SS2</strain>
    </source>
</reference>